<protein>
    <submittedName>
        <fullName evidence="3">Uncharacterized protein</fullName>
    </submittedName>
</protein>
<organism evidence="3 4">
    <name type="scientific">Penicillium frequentans</name>
    <dbReference type="NCBI Taxonomy" id="3151616"/>
    <lineage>
        <taxon>Eukaryota</taxon>
        <taxon>Fungi</taxon>
        <taxon>Dikarya</taxon>
        <taxon>Ascomycota</taxon>
        <taxon>Pezizomycotina</taxon>
        <taxon>Eurotiomycetes</taxon>
        <taxon>Eurotiomycetidae</taxon>
        <taxon>Eurotiales</taxon>
        <taxon>Aspergillaceae</taxon>
        <taxon>Penicillium</taxon>
    </lineage>
</organism>
<dbReference type="AlphaFoldDB" id="A0AAD6D2J2"/>
<dbReference type="PANTHER" id="PTHR35394:SF5">
    <property type="entry name" value="DUF3176 DOMAIN-CONTAINING PROTEIN"/>
    <property type="match status" value="1"/>
</dbReference>
<dbReference type="EMBL" id="JAQIZZ010000003">
    <property type="protein sequence ID" value="KAJ5546746.1"/>
    <property type="molecule type" value="Genomic_DNA"/>
</dbReference>
<evidence type="ECO:0000256" key="1">
    <source>
        <dbReference type="SAM" id="MobiDB-lite"/>
    </source>
</evidence>
<evidence type="ECO:0000313" key="4">
    <source>
        <dbReference type="Proteomes" id="UP001220324"/>
    </source>
</evidence>
<name>A0AAD6D2J2_9EURO</name>
<feature type="transmembrane region" description="Helical" evidence="2">
    <location>
        <begin position="170"/>
        <end position="189"/>
    </location>
</feature>
<feature type="transmembrane region" description="Helical" evidence="2">
    <location>
        <begin position="108"/>
        <end position="130"/>
    </location>
</feature>
<keyword evidence="4" id="KW-1185">Reference proteome</keyword>
<dbReference type="PANTHER" id="PTHR35394">
    <property type="entry name" value="DUF3176 DOMAIN-CONTAINING PROTEIN"/>
    <property type="match status" value="1"/>
</dbReference>
<keyword evidence="2" id="KW-0812">Transmembrane</keyword>
<evidence type="ECO:0000313" key="3">
    <source>
        <dbReference type="EMBL" id="KAJ5546746.1"/>
    </source>
</evidence>
<comment type="caution">
    <text evidence="3">The sequence shown here is derived from an EMBL/GenBank/DDBJ whole genome shotgun (WGS) entry which is preliminary data.</text>
</comment>
<keyword evidence="2" id="KW-1133">Transmembrane helix</keyword>
<feature type="transmembrane region" description="Helical" evidence="2">
    <location>
        <begin position="624"/>
        <end position="647"/>
    </location>
</feature>
<keyword evidence="2" id="KW-0472">Membrane</keyword>
<feature type="compositionally biased region" description="Basic and acidic residues" evidence="1">
    <location>
        <begin position="1"/>
        <end position="11"/>
    </location>
</feature>
<dbReference type="Proteomes" id="UP001220324">
    <property type="component" value="Unassembled WGS sequence"/>
</dbReference>
<feature type="transmembrane region" description="Helical" evidence="2">
    <location>
        <begin position="68"/>
        <end position="88"/>
    </location>
</feature>
<sequence length="722" mass="78934">MRAKDPSRRNDAGPLYHSVEPPELYSLASMETGSHHQHAGPVTDESRLTKKMRPRQGQRQVSFSGWKLELFACLAFLTALAAMVATMYPHQGKPLPQWPFRVSVNTLLAIYGGVIKAATLYVVGSCVAQLQWSWFLSERPLIDLSRLADLSHGDIPGAFRWLWSNHIREPLITLGAIIVIASFAFEPFIQQLTSYVDCSFPLENIRVAPSIPRTNYIVRKSGVSSAQSGDPEIAQAILSGLVGGPDPLASTGCTTGNCTFSTSYTSAGICSTCEDISSSITVMKTCRGENSSVVDCANATYQQSVVWADRVTTASYDGVDLTNVSWTPMQNESLLFHVDTALYPQWPSYIMFGIEIVWGETTYSQAKVSPLTLDPLQGCGDPSTNNTWACRGYGSAYCKLRFCTRTYNASVEAGVLVENVIEESPLSTKDLVRPPPELLVGDDFTATLGLLDLHCINDVELRELRNIGYNISSESPRWAAYVVDNDLFQLDGSKYNEIGPDSPFPQSLLVHRCLYTMSVEIQDNWFYVAGAFSGNVSAGCIQNGCFGNSPKVRQNIEPLSSLSGDGGPILLYNNSQLDFDSISAKLSHVATHMTTMLRQTGNVNHSAPAEGVVFHYATCLNVHWIWISLPSIAAGCVVALLITVVILTASDGTPIWKGNVLALIFHGPGGAGWSDMPRSDADRDKVLSELDTSQGMEQRAREIKVRLDQSSNSVQLLKVREI</sequence>
<accession>A0AAD6D2J2</accession>
<feature type="region of interest" description="Disordered" evidence="1">
    <location>
        <begin position="34"/>
        <end position="56"/>
    </location>
</feature>
<reference evidence="3 4" key="1">
    <citation type="journal article" date="2023" name="IMA Fungus">
        <title>Comparative genomic study of the Penicillium genus elucidates a diverse pangenome and 15 lateral gene transfer events.</title>
        <authorList>
            <person name="Petersen C."/>
            <person name="Sorensen T."/>
            <person name="Nielsen M.R."/>
            <person name="Sondergaard T.E."/>
            <person name="Sorensen J.L."/>
            <person name="Fitzpatrick D.A."/>
            <person name="Frisvad J.C."/>
            <person name="Nielsen K.L."/>
        </authorList>
    </citation>
    <scope>NUCLEOTIDE SEQUENCE [LARGE SCALE GENOMIC DNA]</scope>
    <source>
        <strain evidence="3 4">IBT 35679</strain>
    </source>
</reference>
<proteinExistence type="predicted"/>
<gene>
    <name evidence="3" type="ORF">N7494_004331</name>
</gene>
<evidence type="ECO:0000256" key="2">
    <source>
        <dbReference type="SAM" id="Phobius"/>
    </source>
</evidence>
<dbReference type="InterPro" id="IPR021514">
    <property type="entry name" value="DUF3176"/>
</dbReference>
<dbReference type="Pfam" id="PF11374">
    <property type="entry name" value="DUF3176"/>
    <property type="match status" value="1"/>
</dbReference>
<feature type="region of interest" description="Disordered" evidence="1">
    <location>
        <begin position="1"/>
        <end position="20"/>
    </location>
</feature>